<dbReference type="EMBL" id="CAADFN010000004">
    <property type="protein sequence ID" value="VFK13683.1"/>
    <property type="molecule type" value="Genomic_DNA"/>
</dbReference>
<name>A0A450W9G7_9GAMM</name>
<sequence length="116" mass="12812">MFDAEQTQQTLTLQCCCGERRQFHLRTEIDTGAGPHLVSRLVKCPFCDNHCKLAIEASRVSVQSIFRGRSGPGHGLENESPDDPLMDSADSPRHRRAPRGRVFATELAEKPPVQGG</sequence>
<evidence type="ECO:0000313" key="2">
    <source>
        <dbReference type="EMBL" id="VFK13683.1"/>
    </source>
</evidence>
<accession>A0A450W9G7</accession>
<evidence type="ECO:0000256" key="1">
    <source>
        <dbReference type="SAM" id="MobiDB-lite"/>
    </source>
</evidence>
<organism evidence="2">
    <name type="scientific">Candidatus Kentrum sp. LFY</name>
    <dbReference type="NCBI Taxonomy" id="2126342"/>
    <lineage>
        <taxon>Bacteria</taxon>
        <taxon>Pseudomonadati</taxon>
        <taxon>Pseudomonadota</taxon>
        <taxon>Gammaproteobacteria</taxon>
        <taxon>Candidatus Kentrum</taxon>
    </lineage>
</organism>
<protein>
    <submittedName>
        <fullName evidence="2">Uncharacterized protein</fullName>
    </submittedName>
</protein>
<reference evidence="2" key="1">
    <citation type="submission" date="2019-02" db="EMBL/GenBank/DDBJ databases">
        <authorList>
            <person name="Gruber-Vodicka R. H."/>
            <person name="Seah K. B. B."/>
        </authorList>
    </citation>
    <scope>NUCLEOTIDE SEQUENCE</scope>
    <source>
        <strain evidence="2">BECK_BY7</strain>
    </source>
</reference>
<feature type="region of interest" description="Disordered" evidence="1">
    <location>
        <begin position="66"/>
        <end position="116"/>
    </location>
</feature>
<proteinExistence type="predicted"/>
<dbReference type="AlphaFoldDB" id="A0A450W9G7"/>
<gene>
    <name evidence="2" type="ORF">BECKLFY1418C_GA0070996_10048</name>
</gene>